<dbReference type="EMBL" id="CP034345">
    <property type="protein sequence ID" value="QGX95936.1"/>
    <property type="molecule type" value="Genomic_DNA"/>
</dbReference>
<evidence type="ECO:0000313" key="2">
    <source>
        <dbReference type="EMBL" id="QGX95936.1"/>
    </source>
</evidence>
<evidence type="ECO:0000313" key="3">
    <source>
        <dbReference type="Proteomes" id="UP000428325"/>
    </source>
</evidence>
<keyword evidence="3" id="KW-1185">Reference proteome</keyword>
<name>A0A6B9F603_9EURY</name>
<reference evidence="2 3" key="1">
    <citation type="submission" date="2018-12" db="EMBL/GenBank/DDBJ databases">
        <title>Complete genome sequence of Haloplanus rallus MBLA0036.</title>
        <authorList>
            <person name="Nam Y.-d."/>
            <person name="Kang J."/>
            <person name="Chung W.-H."/>
            <person name="Park Y.S."/>
        </authorList>
    </citation>
    <scope>NUCLEOTIDE SEQUENCE [LARGE SCALE GENOMIC DNA]</scope>
    <source>
        <strain evidence="2 3">MBLA0036</strain>
    </source>
</reference>
<feature type="transmembrane region" description="Helical" evidence="1">
    <location>
        <begin position="96"/>
        <end position="114"/>
    </location>
</feature>
<gene>
    <name evidence="2" type="ORF">EI982_14655</name>
</gene>
<feature type="transmembrane region" description="Helical" evidence="1">
    <location>
        <begin position="70"/>
        <end position="89"/>
    </location>
</feature>
<dbReference type="Proteomes" id="UP000428325">
    <property type="component" value="Chromosome"/>
</dbReference>
<protein>
    <submittedName>
        <fullName evidence="2">Uncharacterized protein</fullName>
    </submittedName>
</protein>
<feature type="transmembrane region" description="Helical" evidence="1">
    <location>
        <begin position="120"/>
        <end position="138"/>
    </location>
</feature>
<organism evidence="2 3">
    <name type="scientific">Haloplanus rallus</name>
    <dbReference type="NCBI Taxonomy" id="1816183"/>
    <lineage>
        <taxon>Archaea</taxon>
        <taxon>Methanobacteriati</taxon>
        <taxon>Methanobacteriota</taxon>
        <taxon>Stenosarchaea group</taxon>
        <taxon>Halobacteria</taxon>
        <taxon>Halobacteriales</taxon>
        <taxon>Haloferacaceae</taxon>
        <taxon>Haloplanus</taxon>
    </lineage>
</organism>
<keyword evidence="1" id="KW-1133">Transmembrane helix</keyword>
<dbReference type="RefSeq" id="WP_157690396.1">
    <property type="nucleotide sequence ID" value="NZ_CP034345.1"/>
</dbReference>
<dbReference type="GeneID" id="43370810"/>
<keyword evidence="1" id="KW-0472">Membrane</keyword>
<accession>A0A6B9F603</accession>
<proteinExistence type="predicted"/>
<dbReference type="AlphaFoldDB" id="A0A6B9F603"/>
<evidence type="ECO:0000256" key="1">
    <source>
        <dbReference type="SAM" id="Phobius"/>
    </source>
</evidence>
<sequence>MIQTLTTWLRTLAQFVAASYYNNSTSTPEPEPWFAGTEGNTLNGLGRMATRTLSFIIGPGQQIPGGGGNAGPIIGGIVVAGAFLGGVAGTRLGAPAGAVVAIVTIFGLVSVGLAPVWLKIVLIGLVGLAVTAALLRVTA</sequence>
<dbReference type="KEGG" id="hra:EI982_14655"/>
<keyword evidence="1" id="KW-0812">Transmembrane</keyword>